<evidence type="ECO:0000313" key="2">
    <source>
        <dbReference type="EMBL" id="RRR65521.1"/>
    </source>
</evidence>
<gene>
    <name evidence="2" type="ORF">EI684_22875</name>
</gene>
<dbReference type="EMBL" id="RSAS01000942">
    <property type="protein sequence ID" value="RRR65521.1"/>
    <property type="molecule type" value="Genomic_DNA"/>
</dbReference>
<name>A0A426TQJ2_9CHLR</name>
<comment type="caution">
    <text evidence="2">The sequence shown here is derived from an EMBL/GenBank/DDBJ whole genome shotgun (WGS) entry which is preliminary data.</text>
</comment>
<protein>
    <recommendedName>
        <fullName evidence="1">DUF5615 domain-containing protein</fullName>
    </recommendedName>
</protein>
<reference evidence="2 3" key="1">
    <citation type="submission" date="2018-12" db="EMBL/GenBank/DDBJ databases">
        <title>Genome Sequence of Candidatus Viridilinea halotolerans isolated from saline sulfide-rich spring.</title>
        <authorList>
            <person name="Grouzdev D.S."/>
            <person name="Burganskaya E.I."/>
            <person name="Krutkina M.S."/>
            <person name="Sukhacheva M.V."/>
            <person name="Gorlenko V.M."/>
        </authorList>
    </citation>
    <scope>NUCLEOTIDE SEQUENCE [LARGE SCALE GENOMIC DNA]</scope>
    <source>
        <strain evidence="2">Chok-6</strain>
    </source>
</reference>
<evidence type="ECO:0000313" key="3">
    <source>
        <dbReference type="Proteomes" id="UP000280307"/>
    </source>
</evidence>
<sequence length="119" mass="13715">MKIRYLLDENLSPRVKLTVARHYPGLDLLRVGDEGAPALGTLDPELLVWLDQQQRVLVTDNRKSMPSHIADHHAVGGHHWGIFLVRKRTSLLLLAETLSVYWDVTEAEQWRDVMEWLPV</sequence>
<accession>A0A426TQJ2</accession>
<proteinExistence type="predicted"/>
<feature type="domain" description="DUF5615" evidence="1">
    <location>
        <begin position="4"/>
        <end position="111"/>
    </location>
</feature>
<dbReference type="Pfam" id="PF18480">
    <property type="entry name" value="DUF5615"/>
    <property type="match status" value="1"/>
</dbReference>
<dbReference type="Proteomes" id="UP000280307">
    <property type="component" value="Unassembled WGS sequence"/>
</dbReference>
<dbReference type="AlphaFoldDB" id="A0A426TQJ2"/>
<organism evidence="2 3">
    <name type="scientific">Candidatus Viridilinea halotolerans</name>
    <dbReference type="NCBI Taxonomy" id="2491704"/>
    <lineage>
        <taxon>Bacteria</taxon>
        <taxon>Bacillati</taxon>
        <taxon>Chloroflexota</taxon>
        <taxon>Chloroflexia</taxon>
        <taxon>Chloroflexales</taxon>
        <taxon>Chloroflexineae</taxon>
        <taxon>Oscillochloridaceae</taxon>
        <taxon>Candidatus Viridilinea</taxon>
    </lineage>
</organism>
<evidence type="ECO:0000259" key="1">
    <source>
        <dbReference type="Pfam" id="PF18480"/>
    </source>
</evidence>
<dbReference type="InterPro" id="IPR041049">
    <property type="entry name" value="DUF5615"/>
</dbReference>